<dbReference type="VEuPathDB" id="TriTrypDB:BSAL_43810"/>
<dbReference type="Gene3D" id="3.30.40.10">
    <property type="entry name" value="Zinc/RING finger domain, C3HC4 (zinc finger)"/>
    <property type="match status" value="1"/>
</dbReference>
<evidence type="ECO:0000256" key="5">
    <source>
        <dbReference type="SAM" id="MobiDB-lite"/>
    </source>
</evidence>
<dbReference type="SUPFAM" id="SSF57850">
    <property type="entry name" value="RING/U-box"/>
    <property type="match status" value="1"/>
</dbReference>
<dbReference type="OrthoDB" id="1916590at2759"/>
<dbReference type="InterPro" id="IPR013083">
    <property type="entry name" value="Znf_RING/FYVE/PHD"/>
</dbReference>
<dbReference type="GO" id="GO:0061630">
    <property type="term" value="F:ubiquitin protein ligase activity"/>
    <property type="evidence" value="ECO:0007669"/>
    <property type="project" value="TreeGrafter"/>
</dbReference>
<evidence type="ECO:0000313" key="7">
    <source>
        <dbReference type="EMBL" id="CUG93619.1"/>
    </source>
</evidence>
<dbReference type="PROSITE" id="PS50089">
    <property type="entry name" value="ZF_RING_2"/>
    <property type="match status" value="1"/>
</dbReference>
<keyword evidence="3" id="KW-0862">Zinc</keyword>
<sequence length="622" mass="66800">MTVNMCLATNSVNISTGGLELPSTCLSRLDSITRSSASVASAATQLLPASVEVDVANSIGSVTFTTFACSKPPPLQATWVTWRSVVPSGWSVPAGYSSNTTWVQPWYYPPSNTGRFGAGGGDDDDNGDREEMFHNDVTNCLLTCVNRYPSSLSLVLYLSYGNCYCTTTLPSMLNTSTDCCAPLLNSTPSSISDIPAQPSTCDAGAMYGQLLRVNVLCPINASTCTTAATQSTTGSSTSCTIVSGCCSSNSASGNGDNTSSAESTAAKWLVGLLLVAVACQLAYWVIKLRMCGRRGDRQQRPVEVIGDAAILRHNAARRHSTRRVARVGGHEIVVDNDDEEMGDGGDMLAQLNEIARRMRIAFIRQQQQRAEPKRSKDEALDAALEALELFPPCPPDGLDPEESCCMCLDALSDRDCVRVLCGHVIHRECMREFLAHKLVSYRAPVTCPMCRATVLIQNSAPTDDPAHQQPNALVDDSPPHRRVGRQESTAAVLSGGDGGTLDAPLIPQDDNLLPLPPPSPPRERRSRGHSRGRRFRVVMANLAVEHILERRHDDESDRSVSFESASVAQPHQPEPGLVSHDSVPYVPPAADTTSGDTSVAPADISTISAEQIPPRPFTLHDL</sequence>
<evidence type="ECO:0000259" key="6">
    <source>
        <dbReference type="PROSITE" id="PS50089"/>
    </source>
</evidence>
<evidence type="ECO:0000256" key="1">
    <source>
        <dbReference type="ARBA" id="ARBA00022723"/>
    </source>
</evidence>
<feature type="region of interest" description="Disordered" evidence="5">
    <location>
        <begin position="461"/>
        <end position="534"/>
    </location>
</feature>
<dbReference type="Pfam" id="PF13639">
    <property type="entry name" value="zf-RING_2"/>
    <property type="match status" value="1"/>
</dbReference>
<dbReference type="InterPro" id="IPR001841">
    <property type="entry name" value="Znf_RING"/>
</dbReference>
<protein>
    <submittedName>
        <fullName evidence="7">Zinc finger protein, putative</fullName>
    </submittedName>
</protein>
<organism evidence="7 8">
    <name type="scientific">Bodo saltans</name>
    <name type="common">Flagellated protozoan</name>
    <dbReference type="NCBI Taxonomy" id="75058"/>
    <lineage>
        <taxon>Eukaryota</taxon>
        <taxon>Discoba</taxon>
        <taxon>Euglenozoa</taxon>
        <taxon>Kinetoplastea</taxon>
        <taxon>Metakinetoplastina</taxon>
        <taxon>Eubodonida</taxon>
        <taxon>Bodonidae</taxon>
        <taxon>Bodo</taxon>
    </lineage>
</organism>
<feature type="domain" description="RING-type" evidence="6">
    <location>
        <begin position="404"/>
        <end position="451"/>
    </location>
</feature>
<keyword evidence="1" id="KW-0479">Metal-binding</keyword>
<proteinExistence type="predicted"/>
<dbReference type="Proteomes" id="UP000051952">
    <property type="component" value="Unassembled WGS sequence"/>
</dbReference>
<dbReference type="GO" id="GO:0016567">
    <property type="term" value="P:protein ubiquitination"/>
    <property type="evidence" value="ECO:0007669"/>
    <property type="project" value="TreeGrafter"/>
</dbReference>
<dbReference type="PANTHER" id="PTHR45969">
    <property type="entry name" value="RING ZINC FINGER PROTEIN-RELATED"/>
    <property type="match status" value="1"/>
</dbReference>
<dbReference type="GO" id="GO:0008270">
    <property type="term" value="F:zinc ion binding"/>
    <property type="evidence" value="ECO:0007669"/>
    <property type="project" value="UniProtKB-KW"/>
</dbReference>
<keyword evidence="8" id="KW-1185">Reference proteome</keyword>
<evidence type="ECO:0000313" key="8">
    <source>
        <dbReference type="Proteomes" id="UP000051952"/>
    </source>
</evidence>
<reference evidence="8" key="1">
    <citation type="submission" date="2015-09" db="EMBL/GenBank/DDBJ databases">
        <authorList>
            <consortium name="Pathogen Informatics"/>
        </authorList>
    </citation>
    <scope>NUCLEOTIDE SEQUENCE [LARGE SCALE GENOMIC DNA]</scope>
    <source>
        <strain evidence="8">Lake Konstanz</strain>
    </source>
</reference>
<feature type="region of interest" description="Disordered" evidence="5">
    <location>
        <begin position="549"/>
        <end position="622"/>
    </location>
</feature>
<evidence type="ECO:0000256" key="4">
    <source>
        <dbReference type="PROSITE-ProRule" id="PRU00175"/>
    </source>
</evidence>
<feature type="compositionally biased region" description="Basic residues" evidence="5">
    <location>
        <begin position="524"/>
        <end position="534"/>
    </location>
</feature>
<evidence type="ECO:0000256" key="2">
    <source>
        <dbReference type="ARBA" id="ARBA00022771"/>
    </source>
</evidence>
<dbReference type="PANTHER" id="PTHR45969:SF69">
    <property type="entry name" value="FINGER DOMAIN PROTEIN, PUTATIVE (AFU_ORTHOLOGUE AFUA_3G12190)-RELATED"/>
    <property type="match status" value="1"/>
</dbReference>
<evidence type="ECO:0000256" key="3">
    <source>
        <dbReference type="ARBA" id="ARBA00022833"/>
    </source>
</evidence>
<feature type="compositionally biased region" description="Basic and acidic residues" evidence="5">
    <location>
        <begin position="549"/>
        <end position="560"/>
    </location>
</feature>
<dbReference type="SMART" id="SM00184">
    <property type="entry name" value="RING"/>
    <property type="match status" value="1"/>
</dbReference>
<gene>
    <name evidence="7" type="ORF">BSAL_43810</name>
</gene>
<dbReference type="AlphaFoldDB" id="A0A0S4JTC9"/>
<dbReference type="EMBL" id="CYKH01002169">
    <property type="protein sequence ID" value="CUG93619.1"/>
    <property type="molecule type" value="Genomic_DNA"/>
</dbReference>
<name>A0A0S4JTC9_BODSA</name>
<accession>A0A0S4JTC9</accession>
<keyword evidence="2 4" id="KW-0863">Zinc-finger</keyword>